<dbReference type="Pfam" id="PF04055">
    <property type="entry name" value="Radical_SAM"/>
    <property type="match status" value="1"/>
</dbReference>
<dbReference type="RefSeq" id="WP_338737118.1">
    <property type="nucleotide sequence ID" value="NZ_CP146612.1"/>
</dbReference>
<dbReference type="SFLD" id="SFLDG01386">
    <property type="entry name" value="main_SPASM_domain-containing"/>
    <property type="match status" value="1"/>
</dbReference>
<dbReference type="SUPFAM" id="SSF102114">
    <property type="entry name" value="Radical SAM enzymes"/>
    <property type="match status" value="1"/>
</dbReference>
<keyword evidence="5" id="KW-0408">Iron</keyword>
<proteinExistence type="predicted"/>
<dbReference type="SFLD" id="SFLDG01067">
    <property type="entry name" value="SPASM/twitch_domain_containing"/>
    <property type="match status" value="1"/>
</dbReference>
<reference evidence="9 10" key="1">
    <citation type="submission" date="2024-03" db="EMBL/GenBank/DDBJ databases">
        <title>A Dehalogenimonas Isolated from Estuarine Sediments Dihaloeliminates Chlorinated Alkanes.</title>
        <authorList>
            <person name="Yang Y."/>
            <person name="Wang H."/>
        </authorList>
    </citation>
    <scope>NUCLEOTIDE SEQUENCE [LARGE SCALE GENOMIC DNA]</scope>
    <source>
        <strain evidence="9 10">W</strain>
    </source>
</reference>
<dbReference type="PANTHER" id="PTHR11228:SF7">
    <property type="entry name" value="PQQA PEPTIDE CYCLASE"/>
    <property type="match status" value="1"/>
</dbReference>
<organism evidence="9 10">
    <name type="scientific">Candidatus Dehalogenimonas loeffleri</name>
    <dbReference type="NCBI Taxonomy" id="3127115"/>
    <lineage>
        <taxon>Bacteria</taxon>
        <taxon>Bacillati</taxon>
        <taxon>Chloroflexota</taxon>
        <taxon>Dehalococcoidia</taxon>
        <taxon>Dehalococcoidales</taxon>
        <taxon>Dehalococcoidaceae</taxon>
        <taxon>Dehalogenimonas</taxon>
    </lineage>
</organism>
<dbReference type="InterPro" id="IPR017200">
    <property type="entry name" value="PqqE-like"/>
</dbReference>
<dbReference type="Gene3D" id="3.20.20.70">
    <property type="entry name" value="Aldolase class I"/>
    <property type="match status" value="1"/>
</dbReference>
<dbReference type="InterPro" id="IPR058240">
    <property type="entry name" value="rSAM_sf"/>
</dbReference>
<dbReference type="SFLD" id="SFLDF00543">
    <property type="entry name" value="alternative_heme_biosynthesis"/>
    <property type="match status" value="1"/>
</dbReference>
<name>A0ABZ2J237_9CHLR</name>
<dbReference type="InterPro" id="IPR013785">
    <property type="entry name" value="Aldolase_TIM"/>
</dbReference>
<dbReference type="InterPro" id="IPR034480">
    <property type="entry name" value="Heme_synthase-like"/>
</dbReference>
<keyword evidence="10" id="KW-1185">Reference proteome</keyword>
<dbReference type="InterPro" id="IPR050377">
    <property type="entry name" value="Radical_SAM_PqqE_MftC-like"/>
</dbReference>
<dbReference type="InterPro" id="IPR007197">
    <property type="entry name" value="rSAM"/>
</dbReference>
<dbReference type="Proteomes" id="UP001375370">
    <property type="component" value="Chromosome"/>
</dbReference>
<evidence type="ECO:0000256" key="1">
    <source>
        <dbReference type="ARBA" id="ARBA00001966"/>
    </source>
</evidence>
<comment type="cofactor">
    <cofactor evidence="1">
        <name>[4Fe-4S] cluster</name>
        <dbReference type="ChEBI" id="CHEBI:49883"/>
    </cofactor>
</comment>
<evidence type="ECO:0000313" key="10">
    <source>
        <dbReference type="Proteomes" id="UP001375370"/>
    </source>
</evidence>
<protein>
    <submittedName>
        <fullName evidence="9">Radical SAM protein</fullName>
    </submittedName>
</protein>
<keyword evidence="7" id="KW-0456">Lyase</keyword>
<evidence type="ECO:0000259" key="8">
    <source>
        <dbReference type="PROSITE" id="PS51918"/>
    </source>
</evidence>
<evidence type="ECO:0000256" key="5">
    <source>
        <dbReference type="ARBA" id="ARBA00023004"/>
    </source>
</evidence>
<dbReference type="InterPro" id="IPR034479">
    <property type="entry name" value="AhbC-like"/>
</dbReference>
<dbReference type="PIRSF" id="PIRSF037420">
    <property type="entry name" value="PQQ_syn_pqqE"/>
    <property type="match status" value="1"/>
</dbReference>
<dbReference type="CDD" id="cd01335">
    <property type="entry name" value="Radical_SAM"/>
    <property type="match status" value="1"/>
</dbReference>
<keyword evidence="6" id="KW-0411">Iron-sulfur</keyword>
<evidence type="ECO:0000256" key="4">
    <source>
        <dbReference type="ARBA" id="ARBA00022723"/>
    </source>
</evidence>
<evidence type="ECO:0000256" key="2">
    <source>
        <dbReference type="ARBA" id="ARBA00022485"/>
    </source>
</evidence>
<dbReference type="SFLD" id="SFLDS00029">
    <property type="entry name" value="Radical_SAM"/>
    <property type="match status" value="1"/>
</dbReference>
<dbReference type="CDD" id="cd21123">
    <property type="entry name" value="SPASM_MftC-like"/>
    <property type="match status" value="1"/>
</dbReference>
<accession>A0ABZ2J237</accession>
<evidence type="ECO:0000256" key="6">
    <source>
        <dbReference type="ARBA" id="ARBA00023014"/>
    </source>
</evidence>
<keyword evidence="4" id="KW-0479">Metal-binding</keyword>
<dbReference type="NCBIfam" id="TIGR04085">
    <property type="entry name" value="rSAM_more_4Fe4S"/>
    <property type="match status" value="1"/>
</dbReference>
<dbReference type="EMBL" id="CP146612">
    <property type="protein sequence ID" value="WWX24985.1"/>
    <property type="molecule type" value="Genomic_DNA"/>
</dbReference>
<sequence>MISISRLLCDNIGPQDSLRYSPNANADGQPKPFQPPIVVWNCTRACNLHCIHCYASATNNCSPDEISTDEAKTFIKGLADFGVPVILFSGGEPLMRRDLFELADFARAHGIRVALSTNGTLIDREMAVRIQNAGFAEVGISLDGIGENNDKFRVQPGAFEAALTGIRHCVDLKQRVSLRLTITGHNHKEIPAMLDLIEEENIPRVCFYHLAYTGRGDKIIKDDLTHAETRAAVDVICDRTIDWHKRGIAKEILTVDNAADGVYLYLRARLTDPERAETIYSLLKRNGGNSSGIKIGAIDDRGNVHPDQFTWHHTFGNIRERKFGDIWMDTSHPLLAALKDRKKVLSGRRCPQCRYLEVCNGNLRVRAESVSGDYWEDDPACYLSDEEIGIIA</sequence>
<evidence type="ECO:0000256" key="7">
    <source>
        <dbReference type="ARBA" id="ARBA00023239"/>
    </source>
</evidence>
<keyword evidence="2" id="KW-0004">4Fe-4S</keyword>
<dbReference type="PANTHER" id="PTHR11228">
    <property type="entry name" value="RADICAL SAM DOMAIN PROTEIN"/>
    <property type="match status" value="1"/>
</dbReference>
<keyword evidence="3" id="KW-0949">S-adenosyl-L-methionine</keyword>
<dbReference type="InterPro" id="IPR023885">
    <property type="entry name" value="4Fe4S-binding_SPASM_dom"/>
</dbReference>
<feature type="domain" description="Radical SAM core" evidence="8">
    <location>
        <begin position="32"/>
        <end position="242"/>
    </location>
</feature>
<dbReference type="PROSITE" id="PS51918">
    <property type="entry name" value="RADICAL_SAM"/>
    <property type="match status" value="1"/>
</dbReference>
<evidence type="ECO:0000256" key="3">
    <source>
        <dbReference type="ARBA" id="ARBA00022691"/>
    </source>
</evidence>
<gene>
    <name evidence="9" type="ORF">V8247_06915</name>
</gene>
<evidence type="ECO:0000313" key="9">
    <source>
        <dbReference type="EMBL" id="WWX24985.1"/>
    </source>
</evidence>
<dbReference type="SFLD" id="SFLDG01385">
    <property type="entry name" value="heme_carboxy_lyase_like"/>
    <property type="match status" value="1"/>
</dbReference>